<evidence type="ECO:0000256" key="1">
    <source>
        <dbReference type="ARBA" id="ARBA00022741"/>
    </source>
</evidence>
<dbReference type="GO" id="GO:0016459">
    <property type="term" value="C:myosin complex"/>
    <property type="evidence" value="ECO:0007669"/>
    <property type="project" value="UniProtKB-KW"/>
</dbReference>
<dbReference type="CDD" id="cd21759">
    <property type="entry name" value="CBD_MYO6-like"/>
    <property type="match status" value="1"/>
</dbReference>
<evidence type="ECO:0000256" key="5">
    <source>
        <dbReference type="ARBA" id="ARBA00023203"/>
    </source>
</evidence>
<keyword evidence="10" id="KW-1185">Reference proteome</keyword>
<name>A0ABD2PMG9_9PLAT</name>
<feature type="compositionally biased region" description="Basic and acidic residues" evidence="7">
    <location>
        <begin position="400"/>
        <end position="436"/>
    </location>
</feature>
<dbReference type="PANTHER" id="PTHR13140:SF745">
    <property type="entry name" value="UNCONVENTIONAL MYOSIN-VI"/>
    <property type="match status" value="1"/>
</dbReference>
<dbReference type="PROSITE" id="PS50096">
    <property type="entry name" value="IQ"/>
    <property type="match status" value="1"/>
</dbReference>
<dbReference type="InterPro" id="IPR027417">
    <property type="entry name" value="P-loop_NTPase"/>
</dbReference>
<gene>
    <name evidence="9" type="primary">MYO6_2</name>
    <name evidence="9" type="ORF">Ciccas_013223</name>
</gene>
<keyword evidence="2" id="KW-0067">ATP-binding</keyword>
<dbReference type="PROSITE" id="PS51456">
    <property type="entry name" value="MYOSIN_MOTOR"/>
    <property type="match status" value="1"/>
</dbReference>
<dbReference type="InterPro" id="IPR001609">
    <property type="entry name" value="Myosin_head_motor_dom-like"/>
</dbReference>
<sequence length="462" mass="53442">MQIPRKSKLKVHRELLNNQGILIRHFAGAVCYKTDNFLEKNNDALHASLESAISGSRNQLIQAFFADSSTGQRKPGAGRLNFISLGSKFRTQLSTLLEKLYSTVSYTCQNALRLVDWASGTSFIRCIKPNSHMVAREFEGSSCLSQLQCSGMTDVLSVMEQGFPSRTHFAELYNLYKGKMSAKLARLEPRVFCKLLFKALGLSDADFKFGTTRVFFRPGKFAEFDQLLQSDPAHLAALVQQVQRWLIRYRWKLAIYGALEVIMLKNKILWKRAMYVRIQKHMRGYLVRKRQSHQVKAMMHTQSMLKQLSYMAKAYQQMKSHVGKTGLAEVDTVGRKIQAFRLEMIQDRYAGHKHVATVRAKCEALQQEIIRSQEQLRKATELDRNAQQQARIAAQQAQMQREKLEAEEKAARQASQERHMREEIEKRRREEQDQFKMRQQQMMNAMPPRPDDELAHSRTAYQ</sequence>
<feature type="compositionally biased region" description="Low complexity" evidence="7">
    <location>
        <begin position="390"/>
        <end position="399"/>
    </location>
</feature>
<evidence type="ECO:0000313" key="9">
    <source>
        <dbReference type="EMBL" id="KAL3308248.1"/>
    </source>
</evidence>
<comment type="similarity">
    <text evidence="6">Belongs to the TRAFAC class myosin-kinesin ATPase superfamily. Myosin family.</text>
</comment>
<dbReference type="AlphaFoldDB" id="A0ABD2PMG9"/>
<evidence type="ECO:0000256" key="3">
    <source>
        <dbReference type="ARBA" id="ARBA00023123"/>
    </source>
</evidence>
<dbReference type="SUPFAM" id="SSF52540">
    <property type="entry name" value="P-loop containing nucleoside triphosphate hydrolases"/>
    <property type="match status" value="1"/>
</dbReference>
<dbReference type="Pfam" id="PF00063">
    <property type="entry name" value="Myosin_head"/>
    <property type="match status" value="1"/>
</dbReference>
<dbReference type="Gene3D" id="3.30.70.1590">
    <property type="match status" value="1"/>
</dbReference>
<feature type="region of interest" description="Disordered" evidence="7">
    <location>
        <begin position="390"/>
        <end position="462"/>
    </location>
</feature>
<dbReference type="GO" id="GO:0005524">
    <property type="term" value="F:ATP binding"/>
    <property type="evidence" value="ECO:0007669"/>
    <property type="project" value="UniProtKB-KW"/>
</dbReference>
<comment type="caution">
    <text evidence="6">Lacks conserved residue(s) required for the propagation of feature annotation.</text>
</comment>
<keyword evidence="4" id="KW-0505">Motor protein</keyword>
<evidence type="ECO:0000256" key="4">
    <source>
        <dbReference type="ARBA" id="ARBA00023175"/>
    </source>
</evidence>
<feature type="domain" description="Myosin motor" evidence="8">
    <location>
        <begin position="1"/>
        <end position="229"/>
    </location>
</feature>
<proteinExistence type="inferred from homology"/>
<organism evidence="9 10">
    <name type="scientific">Cichlidogyrus casuarinus</name>
    <dbReference type="NCBI Taxonomy" id="1844966"/>
    <lineage>
        <taxon>Eukaryota</taxon>
        <taxon>Metazoa</taxon>
        <taxon>Spiralia</taxon>
        <taxon>Lophotrochozoa</taxon>
        <taxon>Platyhelminthes</taxon>
        <taxon>Monogenea</taxon>
        <taxon>Monopisthocotylea</taxon>
        <taxon>Dactylogyridea</taxon>
        <taxon>Ancyrocephalidae</taxon>
        <taxon>Cichlidogyrus</taxon>
    </lineage>
</organism>
<keyword evidence="5 6" id="KW-0009">Actin-binding</keyword>
<dbReference type="GO" id="GO:0003779">
    <property type="term" value="F:actin binding"/>
    <property type="evidence" value="ECO:0007669"/>
    <property type="project" value="UniProtKB-KW"/>
</dbReference>
<dbReference type="Gene3D" id="1.20.120.720">
    <property type="entry name" value="Myosin VI head, motor domain, U50 subdomain"/>
    <property type="match status" value="1"/>
</dbReference>
<dbReference type="SMART" id="SM00242">
    <property type="entry name" value="MYSc"/>
    <property type="match status" value="1"/>
</dbReference>
<dbReference type="PANTHER" id="PTHR13140">
    <property type="entry name" value="MYOSIN"/>
    <property type="match status" value="1"/>
</dbReference>
<keyword evidence="3 6" id="KW-0518">Myosin</keyword>
<dbReference type="EMBL" id="JBJKFK010005573">
    <property type="protein sequence ID" value="KAL3308248.1"/>
    <property type="molecule type" value="Genomic_DNA"/>
</dbReference>
<evidence type="ECO:0000256" key="7">
    <source>
        <dbReference type="SAM" id="MobiDB-lite"/>
    </source>
</evidence>
<evidence type="ECO:0000313" key="10">
    <source>
        <dbReference type="Proteomes" id="UP001626550"/>
    </source>
</evidence>
<dbReference type="InterPro" id="IPR049016">
    <property type="entry name" value="MYO6_lever"/>
</dbReference>
<protein>
    <submittedName>
        <fullName evidence="9">Unconventional myosin-VI</fullName>
    </submittedName>
</protein>
<reference evidence="9 10" key="1">
    <citation type="submission" date="2024-11" db="EMBL/GenBank/DDBJ databases">
        <title>Adaptive evolution of stress response genes in parasites aligns with host niche diversity.</title>
        <authorList>
            <person name="Hahn C."/>
            <person name="Resl P."/>
        </authorList>
    </citation>
    <scope>NUCLEOTIDE SEQUENCE [LARGE SCALE GENOMIC DNA]</scope>
    <source>
        <strain evidence="9">EGGRZ-B1_66</strain>
        <tissue evidence="9">Body</tissue>
    </source>
</reference>
<dbReference type="Pfam" id="PF21521">
    <property type="entry name" value="MYO6_lever"/>
    <property type="match status" value="1"/>
</dbReference>
<evidence type="ECO:0000259" key="8">
    <source>
        <dbReference type="PROSITE" id="PS51456"/>
    </source>
</evidence>
<evidence type="ECO:0000256" key="2">
    <source>
        <dbReference type="ARBA" id="ARBA00022840"/>
    </source>
</evidence>
<dbReference type="Gene3D" id="6.10.220.10">
    <property type="match status" value="1"/>
</dbReference>
<feature type="non-terminal residue" evidence="9">
    <location>
        <position position="462"/>
    </location>
</feature>
<comment type="caution">
    <text evidence="9">The sequence shown here is derived from an EMBL/GenBank/DDBJ whole genome shotgun (WGS) entry which is preliminary data.</text>
</comment>
<accession>A0ABD2PMG9</accession>
<evidence type="ECO:0000256" key="6">
    <source>
        <dbReference type="PROSITE-ProRule" id="PRU00782"/>
    </source>
</evidence>
<dbReference type="Gene3D" id="3.40.850.10">
    <property type="entry name" value="Kinesin motor domain"/>
    <property type="match status" value="1"/>
</dbReference>
<dbReference type="InterPro" id="IPR036961">
    <property type="entry name" value="Kinesin_motor_dom_sf"/>
</dbReference>
<keyword evidence="1" id="KW-0547">Nucleotide-binding</keyword>
<dbReference type="Gene3D" id="1.20.58.530">
    <property type="match status" value="1"/>
</dbReference>
<dbReference type="Proteomes" id="UP001626550">
    <property type="component" value="Unassembled WGS sequence"/>
</dbReference>